<proteinExistence type="predicted"/>
<dbReference type="AlphaFoldDB" id="A0A392RK84"/>
<evidence type="ECO:0000313" key="2">
    <source>
        <dbReference type="Proteomes" id="UP000265520"/>
    </source>
</evidence>
<sequence>NNPMEPSTSNADQVLRAGFPSSTMIARVISHLDIFSKW</sequence>
<feature type="non-terminal residue" evidence="1">
    <location>
        <position position="1"/>
    </location>
</feature>
<dbReference type="Proteomes" id="UP000265520">
    <property type="component" value="Unassembled WGS sequence"/>
</dbReference>
<organism evidence="1 2">
    <name type="scientific">Trifolium medium</name>
    <dbReference type="NCBI Taxonomy" id="97028"/>
    <lineage>
        <taxon>Eukaryota</taxon>
        <taxon>Viridiplantae</taxon>
        <taxon>Streptophyta</taxon>
        <taxon>Embryophyta</taxon>
        <taxon>Tracheophyta</taxon>
        <taxon>Spermatophyta</taxon>
        <taxon>Magnoliopsida</taxon>
        <taxon>eudicotyledons</taxon>
        <taxon>Gunneridae</taxon>
        <taxon>Pentapetalae</taxon>
        <taxon>rosids</taxon>
        <taxon>fabids</taxon>
        <taxon>Fabales</taxon>
        <taxon>Fabaceae</taxon>
        <taxon>Papilionoideae</taxon>
        <taxon>50 kb inversion clade</taxon>
        <taxon>NPAAA clade</taxon>
        <taxon>Hologalegina</taxon>
        <taxon>IRL clade</taxon>
        <taxon>Trifolieae</taxon>
        <taxon>Trifolium</taxon>
    </lineage>
</organism>
<comment type="caution">
    <text evidence="1">The sequence shown here is derived from an EMBL/GenBank/DDBJ whole genome shotgun (WGS) entry which is preliminary data.</text>
</comment>
<dbReference type="EMBL" id="LXQA010239966">
    <property type="protein sequence ID" value="MCI37023.1"/>
    <property type="molecule type" value="Genomic_DNA"/>
</dbReference>
<evidence type="ECO:0000313" key="1">
    <source>
        <dbReference type="EMBL" id="MCI37023.1"/>
    </source>
</evidence>
<keyword evidence="2" id="KW-1185">Reference proteome</keyword>
<reference evidence="1 2" key="1">
    <citation type="journal article" date="2018" name="Front. Plant Sci.">
        <title>Red Clover (Trifolium pratense) and Zigzag Clover (T. medium) - A Picture of Genomic Similarities and Differences.</title>
        <authorList>
            <person name="Dluhosova J."/>
            <person name="Istvanek J."/>
            <person name="Nedelnik J."/>
            <person name="Repkova J."/>
        </authorList>
    </citation>
    <scope>NUCLEOTIDE SEQUENCE [LARGE SCALE GENOMIC DNA]</scope>
    <source>
        <strain evidence="2">cv. 10/8</strain>
        <tissue evidence="1">Leaf</tissue>
    </source>
</reference>
<accession>A0A392RK84</accession>
<name>A0A392RK84_9FABA</name>
<protein>
    <submittedName>
        <fullName evidence="1">Uncharacterized protein</fullName>
    </submittedName>
</protein>